<evidence type="ECO:0000313" key="1">
    <source>
        <dbReference type="EMBL" id="KAJ9654717.1"/>
    </source>
</evidence>
<dbReference type="EMBL" id="JAPDRQ010000114">
    <property type="protein sequence ID" value="KAJ9654717.1"/>
    <property type="molecule type" value="Genomic_DNA"/>
</dbReference>
<name>A0ACC3A3A1_9EURO</name>
<protein>
    <submittedName>
        <fullName evidence="1">Uncharacterized protein</fullName>
    </submittedName>
</protein>
<accession>A0ACC3A3A1</accession>
<keyword evidence="2" id="KW-1185">Reference proteome</keyword>
<gene>
    <name evidence="1" type="ORF">H2198_006307</name>
</gene>
<organism evidence="1 2">
    <name type="scientific">Neophaeococcomyces mojaviensis</name>
    <dbReference type="NCBI Taxonomy" id="3383035"/>
    <lineage>
        <taxon>Eukaryota</taxon>
        <taxon>Fungi</taxon>
        <taxon>Dikarya</taxon>
        <taxon>Ascomycota</taxon>
        <taxon>Pezizomycotina</taxon>
        <taxon>Eurotiomycetes</taxon>
        <taxon>Chaetothyriomycetidae</taxon>
        <taxon>Chaetothyriales</taxon>
        <taxon>Chaetothyriales incertae sedis</taxon>
        <taxon>Neophaeococcomyces</taxon>
    </lineage>
</organism>
<proteinExistence type="predicted"/>
<evidence type="ECO:0000313" key="2">
    <source>
        <dbReference type="Proteomes" id="UP001172386"/>
    </source>
</evidence>
<comment type="caution">
    <text evidence="1">The sequence shown here is derived from an EMBL/GenBank/DDBJ whole genome shotgun (WGS) entry which is preliminary data.</text>
</comment>
<dbReference type="Proteomes" id="UP001172386">
    <property type="component" value="Unassembled WGS sequence"/>
</dbReference>
<sequence>MNVFFNHLIFEPNGTRREDSIGPDNVPTLLTAITILYQKYMVHAIDLNFRVPTSMSVPGSRDTNLQLSDINQAHTVSLVTTNTVSIPTIVDGISTDLASRLNISNASKLTLQIMLGTMTLLGTGAYSLADIRGTLPRNPLPIASSIVFFVGSDICGQEAIPRGAGFMKKTQLDRIFQGRVFGLGWWRVREEEPSQRLDGNGEETIDGLGGGGGSGTVIERERATFGIDEGVPEVLEFSTTKGWGRMKLWGRGKEKG</sequence>
<reference evidence="1" key="1">
    <citation type="submission" date="2022-10" db="EMBL/GenBank/DDBJ databases">
        <title>Culturing micro-colonial fungi from biological soil crusts in the Mojave desert and describing Neophaeococcomyces mojavensis, and introducing the new genera and species Taxawa tesnikishii.</title>
        <authorList>
            <person name="Kurbessoian T."/>
            <person name="Stajich J.E."/>
        </authorList>
    </citation>
    <scope>NUCLEOTIDE SEQUENCE</scope>
    <source>
        <strain evidence="1">JES_112</strain>
    </source>
</reference>